<dbReference type="Proteomes" id="UP000006514">
    <property type="component" value="Unassembled WGS sequence"/>
</dbReference>
<dbReference type="KEGG" id="adl:AURDEDRAFT_77285"/>
<evidence type="ECO:0000313" key="2">
    <source>
        <dbReference type="Proteomes" id="UP000006514"/>
    </source>
</evidence>
<dbReference type="OrthoDB" id="3048515at2759"/>
<sequence>ALHIYSVTSLHGFGRLFSSTAPGFVMSVGSAGTGLLQYDRCDTFPSRTRA</sequence>
<name>J0D2Y3_AURST</name>
<feature type="non-terminal residue" evidence="1">
    <location>
        <position position="1"/>
    </location>
</feature>
<accession>J0D2Y3</accession>
<keyword evidence="2" id="KW-1185">Reference proteome</keyword>
<evidence type="ECO:0000313" key="1">
    <source>
        <dbReference type="EMBL" id="EJD33012.1"/>
    </source>
</evidence>
<dbReference type="EMBL" id="JH688490">
    <property type="protein sequence ID" value="EJD33012.1"/>
    <property type="molecule type" value="Genomic_DNA"/>
</dbReference>
<dbReference type="AlphaFoldDB" id="J0D2Y3"/>
<gene>
    <name evidence="1" type="ORF">AURDEDRAFT_77285</name>
</gene>
<dbReference type="InParanoid" id="J0D2Y3"/>
<protein>
    <submittedName>
        <fullName evidence="1">Uncharacterized protein</fullName>
    </submittedName>
</protein>
<reference evidence="2" key="1">
    <citation type="journal article" date="2012" name="Science">
        <title>The Paleozoic origin of enzymatic lignin decomposition reconstructed from 31 fungal genomes.</title>
        <authorList>
            <person name="Floudas D."/>
            <person name="Binder M."/>
            <person name="Riley R."/>
            <person name="Barry K."/>
            <person name="Blanchette R.A."/>
            <person name="Henrissat B."/>
            <person name="Martinez A.T."/>
            <person name="Otillar R."/>
            <person name="Spatafora J.W."/>
            <person name="Yadav J.S."/>
            <person name="Aerts A."/>
            <person name="Benoit I."/>
            <person name="Boyd A."/>
            <person name="Carlson A."/>
            <person name="Copeland A."/>
            <person name="Coutinho P.M."/>
            <person name="de Vries R.P."/>
            <person name="Ferreira P."/>
            <person name="Findley K."/>
            <person name="Foster B."/>
            <person name="Gaskell J."/>
            <person name="Glotzer D."/>
            <person name="Gorecki P."/>
            <person name="Heitman J."/>
            <person name="Hesse C."/>
            <person name="Hori C."/>
            <person name="Igarashi K."/>
            <person name="Jurgens J.A."/>
            <person name="Kallen N."/>
            <person name="Kersten P."/>
            <person name="Kohler A."/>
            <person name="Kuees U."/>
            <person name="Kumar T.K.A."/>
            <person name="Kuo A."/>
            <person name="LaButti K."/>
            <person name="Larrondo L.F."/>
            <person name="Lindquist E."/>
            <person name="Ling A."/>
            <person name="Lombard V."/>
            <person name="Lucas S."/>
            <person name="Lundell T."/>
            <person name="Martin R."/>
            <person name="McLaughlin D.J."/>
            <person name="Morgenstern I."/>
            <person name="Morin E."/>
            <person name="Murat C."/>
            <person name="Nagy L.G."/>
            <person name="Nolan M."/>
            <person name="Ohm R.A."/>
            <person name="Patyshakuliyeva A."/>
            <person name="Rokas A."/>
            <person name="Ruiz-Duenas F.J."/>
            <person name="Sabat G."/>
            <person name="Salamov A."/>
            <person name="Samejima M."/>
            <person name="Schmutz J."/>
            <person name="Slot J.C."/>
            <person name="St John F."/>
            <person name="Stenlid J."/>
            <person name="Sun H."/>
            <person name="Sun S."/>
            <person name="Syed K."/>
            <person name="Tsang A."/>
            <person name="Wiebenga A."/>
            <person name="Young D."/>
            <person name="Pisabarro A."/>
            <person name="Eastwood D.C."/>
            <person name="Martin F."/>
            <person name="Cullen D."/>
            <person name="Grigoriev I.V."/>
            <person name="Hibbett D.S."/>
        </authorList>
    </citation>
    <scope>NUCLEOTIDE SEQUENCE [LARGE SCALE GENOMIC DNA]</scope>
    <source>
        <strain evidence="2">TFB10046</strain>
    </source>
</reference>
<proteinExistence type="predicted"/>
<organism evidence="1 2">
    <name type="scientific">Auricularia subglabra (strain TFB-10046 / SS5)</name>
    <name type="common">White-rot fungus</name>
    <name type="synonym">Auricularia delicata (strain TFB10046)</name>
    <dbReference type="NCBI Taxonomy" id="717982"/>
    <lineage>
        <taxon>Eukaryota</taxon>
        <taxon>Fungi</taxon>
        <taxon>Dikarya</taxon>
        <taxon>Basidiomycota</taxon>
        <taxon>Agaricomycotina</taxon>
        <taxon>Agaricomycetes</taxon>
        <taxon>Auriculariales</taxon>
        <taxon>Auriculariaceae</taxon>
        <taxon>Auricularia</taxon>
    </lineage>
</organism>